<dbReference type="Gene3D" id="3.30.1360.120">
    <property type="entry name" value="Probable tRNA modification gtpase trme, domain 1"/>
    <property type="match status" value="1"/>
</dbReference>
<evidence type="ECO:0000256" key="6">
    <source>
        <dbReference type="ARBA" id="ARBA00023134"/>
    </source>
</evidence>
<dbReference type="SUPFAM" id="SSF52540">
    <property type="entry name" value="P-loop containing nucleoside triphosphate hydrolases"/>
    <property type="match status" value="1"/>
</dbReference>
<dbReference type="InterPro" id="IPR004520">
    <property type="entry name" value="GTPase_MnmE"/>
</dbReference>
<evidence type="ECO:0000256" key="3">
    <source>
        <dbReference type="ARBA" id="ARBA00022741"/>
    </source>
</evidence>
<keyword evidence="7" id="KW-0460">Magnesium</keyword>
<dbReference type="Pfam" id="PF12631">
    <property type="entry name" value="MnmE_helical"/>
    <property type="match status" value="1"/>
</dbReference>
<keyword evidence="4 7" id="KW-0378">Hydrolase</keyword>
<sequence>MDTIFALASAAGKAGVSVVRVSGPEAWSAVERLAGSLPRPRVAAVRRLVSEDGDHLDEALVLVFEAGASFTGEKVAEFQVHGSIAVVQVLLRSLHAMPGLRPAEAGEFTRRAMNNGRLDLTQVEALADLIEAETEQQRRQALKLLSGALGQRVLSWRKDIVRAVSLLEATIDFVDEEVPVDVSDEVDGLLDRVARALEQELRGLASAERVRLGFEVAIVGPPNAGKSTLLNYLAGRDAAITSEIAGTTRDIIEVRMEIGGLAVTLLDTAGLRESEDSIERIGVARARERAEAADLRVHLVPEGEGPLLAVQQGDIVVGAKADVCGSSGVSGLTGSGVPELLRQIEVTLSSRVQGAGLASRERHRLALRDGLTHLQEARVLLQSGPDLYDVTSEEIRIAARRLEQLVGHVDVEHVLDEIFASFCVGK</sequence>
<dbReference type="InterPro" id="IPR027417">
    <property type="entry name" value="P-loop_NTPase"/>
</dbReference>
<keyword evidence="2 7" id="KW-0819">tRNA processing</keyword>
<keyword evidence="5 7" id="KW-0630">Potassium</keyword>
<gene>
    <name evidence="7 9" type="primary">mnmE</name>
    <name evidence="7" type="synonym">trmE</name>
    <name evidence="9" type="ORF">MAA8898_00221</name>
</gene>
<dbReference type="GO" id="GO:0005737">
    <property type="term" value="C:cytoplasm"/>
    <property type="evidence" value="ECO:0007669"/>
    <property type="project" value="UniProtKB-SubCell"/>
</dbReference>
<comment type="function">
    <text evidence="7">Exhibits a very high intrinsic GTPase hydrolysis rate. Involved in the addition of a carboxymethylaminomethyl (cmnm) group at the wobble position (U34) of certain tRNAs, forming tRNA-cmnm(5)s(2)U34.</text>
</comment>
<feature type="binding site" evidence="7">
    <location>
        <position position="426"/>
    </location>
    <ligand>
        <name>(6S)-5-formyl-5,6,7,8-tetrahydrofolate</name>
        <dbReference type="ChEBI" id="CHEBI:57457"/>
    </ligand>
</feature>
<dbReference type="GO" id="GO:0005525">
    <property type="term" value="F:GTP binding"/>
    <property type="evidence" value="ECO:0007669"/>
    <property type="project" value="UniProtKB-UniRule"/>
</dbReference>
<dbReference type="InterPro" id="IPR027266">
    <property type="entry name" value="TrmE/GcvT-like"/>
</dbReference>
<dbReference type="Pfam" id="PF10396">
    <property type="entry name" value="TrmE_N"/>
    <property type="match status" value="1"/>
</dbReference>
<feature type="binding site" evidence="7">
    <location>
        <begin position="223"/>
        <end position="228"/>
    </location>
    <ligand>
        <name>GTP</name>
        <dbReference type="ChEBI" id="CHEBI:37565"/>
    </ligand>
</feature>
<keyword evidence="7" id="KW-0479">Metal-binding</keyword>
<feature type="binding site" evidence="7">
    <location>
        <position position="247"/>
    </location>
    <ligand>
        <name>K(+)</name>
        <dbReference type="ChEBI" id="CHEBI:29103"/>
    </ligand>
</feature>
<evidence type="ECO:0000256" key="2">
    <source>
        <dbReference type="ARBA" id="ARBA00022694"/>
    </source>
</evidence>
<feature type="binding site" evidence="7">
    <location>
        <position position="242"/>
    </location>
    <ligand>
        <name>K(+)</name>
        <dbReference type="ChEBI" id="CHEBI:29103"/>
    </ligand>
</feature>
<comment type="cofactor">
    <cofactor evidence="7">
        <name>K(+)</name>
        <dbReference type="ChEBI" id="CHEBI:29103"/>
    </cofactor>
    <text evidence="7">Binds 1 potassium ion per subunit.</text>
</comment>
<dbReference type="Gene3D" id="3.40.50.300">
    <property type="entry name" value="P-loop containing nucleotide triphosphate hydrolases"/>
    <property type="match status" value="1"/>
</dbReference>
<feature type="domain" description="TrmE-type G" evidence="8">
    <location>
        <begin position="213"/>
        <end position="349"/>
    </location>
</feature>
<evidence type="ECO:0000256" key="7">
    <source>
        <dbReference type="HAMAP-Rule" id="MF_00379"/>
    </source>
</evidence>
<dbReference type="FunFam" id="3.30.1360.120:FF:000007">
    <property type="entry name" value="tRNA modification GTPase GTPBP3, mitochondrial"/>
    <property type="match status" value="1"/>
</dbReference>
<dbReference type="RefSeq" id="WP_094019119.1">
    <property type="nucleotide sequence ID" value="NZ_FXYF01000001.1"/>
</dbReference>
<feature type="binding site" evidence="7">
    <location>
        <position position="117"/>
    </location>
    <ligand>
        <name>(6S)-5-formyl-5,6,7,8-tetrahydrofolate</name>
        <dbReference type="ChEBI" id="CHEBI:57457"/>
    </ligand>
</feature>
<dbReference type="AlphaFoldDB" id="A0A238JNS6"/>
<dbReference type="NCBIfam" id="TIGR00231">
    <property type="entry name" value="small_GTP"/>
    <property type="match status" value="1"/>
</dbReference>
<name>A0A238JNS6_9RHOB</name>
<organism evidence="9 10">
    <name type="scientific">Maliponia aquimaris</name>
    <dbReference type="NCBI Taxonomy" id="1673631"/>
    <lineage>
        <taxon>Bacteria</taxon>
        <taxon>Pseudomonadati</taxon>
        <taxon>Pseudomonadota</taxon>
        <taxon>Alphaproteobacteria</taxon>
        <taxon>Rhodobacterales</taxon>
        <taxon>Paracoccaceae</taxon>
        <taxon>Maliponia</taxon>
    </lineage>
</organism>
<feature type="binding site" evidence="7">
    <location>
        <position position="227"/>
    </location>
    <ligand>
        <name>Mg(2+)</name>
        <dbReference type="ChEBI" id="CHEBI:18420"/>
    </ligand>
</feature>
<dbReference type="InterPro" id="IPR006073">
    <property type="entry name" value="GTP-bd"/>
</dbReference>
<dbReference type="EC" id="3.6.-.-" evidence="7"/>
<dbReference type="CDD" id="cd14858">
    <property type="entry name" value="TrmE_N"/>
    <property type="match status" value="1"/>
</dbReference>
<protein>
    <recommendedName>
        <fullName evidence="7">tRNA modification GTPase MnmE</fullName>
        <ecNumber evidence="7">3.6.-.-</ecNumber>
    </recommendedName>
</protein>
<evidence type="ECO:0000313" key="10">
    <source>
        <dbReference type="Proteomes" id="UP000207598"/>
    </source>
</evidence>
<comment type="similarity">
    <text evidence="1 7">Belongs to the TRAFAC class TrmE-Era-EngA-EngB-Septin-like GTPase superfamily. TrmE GTPase family.</text>
</comment>
<dbReference type="InterPro" id="IPR025867">
    <property type="entry name" value="MnmE_helical"/>
</dbReference>
<dbReference type="InterPro" id="IPR005225">
    <property type="entry name" value="Small_GTP-bd"/>
</dbReference>
<keyword evidence="3 7" id="KW-0547">Nucleotide-binding</keyword>
<proteinExistence type="inferred from homology"/>
<keyword evidence="7" id="KW-0963">Cytoplasm</keyword>
<feature type="binding site" evidence="7">
    <location>
        <position position="244"/>
    </location>
    <ligand>
        <name>K(+)</name>
        <dbReference type="ChEBI" id="CHEBI:29103"/>
    </ligand>
</feature>
<evidence type="ECO:0000256" key="1">
    <source>
        <dbReference type="ARBA" id="ARBA00011043"/>
    </source>
</evidence>
<dbReference type="Pfam" id="PF01926">
    <property type="entry name" value="MMR_HSR1"/>
    <property type="match status" value="1"/>
</dbReference>
<feature type="binding site" evidence="7">
    <location>
        <begin position="267"/>
        <end position="270"/>
    </location>
    <ligand>
        <name>GTP</name>
        <dbReference type="ChEBI" id="CHEBI:37565"/>
    </ligand>
</feature>
<dbReference type="InterPro" id="IPR018948">
    <property type="entry name" value="GTP-bd_TrmE_N"/>
</dbReference>
<dbReference type="InterPro" id="IPR031168">
    <property type="entry name" value="G_TrmE"/>
</dbReference>
<dbReference type="CDD" id="cd04164">
    <property type="entry name" value="trmE"/>
    <property type="match status" value="1"/>
</dbReference>
<dbReference type="GO" id="GO:0046872">
    <property type="term" value="F:metal ion binding"/>
    <property type="evidence" value="ECO:0007669"/>
    <property type="project" value="UniProtKB-KW"/>
</dbReference>
<reference evidence="9 10" key="1">
    <citation type="submission" date="2017-05" db="EMBL/GenBank/DDBJ databases">
        <authorList>
            <person name="Song R."/>
            <person name="Chenine A.L."/>
            <person name="Ruprecht R.M."/>
        </authorList>
    </citation>
    <scope>NUCLEOTIDE SEQUENCE [LARGE SCALE GENOMIC DNA]</scope>
    <source>
        <strain evidence="9 10">CECT 8898</strain>
    </source>
</reference>
<feature type="binding site" evidence="7">
    <location>
        <position position="223"/>
    </location>
    <ligand>
        <name>K(+)</name>
        <dbReference type="ChEBI" id="CHEBI:29103"/>
    </ligand>
</feature>
<dbReference type="PANTHER" id="PTHR42714">
    <property type="entry name" value="TRNA MODIFICATION GTPASE GTPBP3"/>
    <property type="match status" value="1"/>
</dbReference>
<keyword evidence="10" id="KW-1185">Reference proteome</keyword>
<comment type="subunit">
    <text evidence="7">Homodimer. Heterotetramer of two MnmE and two MnmG subunits.</text>
</comment>
<keyword evidence="6 7" id="KW-0342">GTP-binding</keyword>
<evidence type="ECO:0000256" key="4">
    <source>
        <dbReference type="ARBA" id="ARBA00022801"/>
    </source>
</evidence>
<dbReference type="SUPFAM" id="SSF116878">
    <property type="entry name" value="TrmE connector domain"/>
    <property type="match status" value="1"/>
</dbReference>
<dbReference type="OrthoDB" id="9805918at2"/>
<accession>A0A238JNS6</accession>
<evidence type="ECO:0000256" key="5">
    <source>
        <dbReference type="ARBA" id="ARBA00022958"/>
    </source>
</evidence>
<dbReference type="GO" id="GO:0002098">
    <property type="term" value="P:tRNA wobble uridine modification"/>
    <property type="evidence" value="ECO:0007669"/>
    <property type="project" value="TreeGrafter"/>
</dbReference>
<evidence type="ECO:0000259" key="8">
    <source>
        <dbReference type="PROSITE" id="PS51709"/>
    </source>
</evidence>
<dbReference type="Proteomes" id="UP000207598">
    <property type="component" value="Unassembled WGS sequence"/>
</dbReference>
<dbReference type="PROSITE" id="PS51709">
    <property type="entry name" value="G_TRME"/>
    <property type="match status" value="1"/>
</dbReference>
<dbReference type="PANTHER" id="PTHR42714:SF2">
    <property type="entry name" value="TRNA MODIFICATION GTPASE GTPBP3, MITOCHONDRIAL"/>
    <property type="match status" value="1"/>
</dbReference>
<dbReference type="HAMAP" id="MF_00379">
    <property type="entry name" value="GTPase_MnmE"/>
    <property type="match status" value="1"/>
</dbReference>
<feature type="binding site" evidence="7">
    <location>
        <position position="248"/>
    </location>
    <ligand>
        <name>Mg(2+)</name>
        <dbReference type="ChEBI" id="CHEBI:18420"/>
    </ligand>
</feature>
<dbReference type="EMBL" id="FXYF01000001">
    <property type="protein sequence ID" value="SMX32329.1"/>
    <property type="molecule type" value="Genomic_DNA"/>
</dbReference>
<dbReference type="InterPro" id="IPR027368">
    <property type="entry name" value="MnmE_dom2"/>
</dbReference>
<comment type="caution">
    <text evidence="7">Lacks conserved residue(s) required for the propagation of feature annotation.</text>
</comment>
<feature type="binding site" evidence="7">
    <location>
        <position position="77"/>
    </location>
    <ligand>
        <name>(6S)-5-formyl-5,6,7,8-tetrahydrofolate</name>
        <dbReference type="ChEBI" id="CHEBI:57457"/>
    </ligand>
</feature>
<evidence type="ECO:0000313" key="9">
    <source>
        <dbReference type="EMBL" id="SMX32329.1"/>
    </source>
</evidence>
<dbReference type="GO" id="GO:0030488">
    <property type="term" value="P:tRNA methylation"/>
    <property type="evidence" value="ECO:0007669"/>
    <property type="project" value="TreeGrafter"/>
</dbReference>
<dbReference type="NCBIfam" id="NF003661">
    <property type="entry name" value="PRK05291.1-3"/>
    <property type="match status" value="1"/>
</dbReference>
<feature type="binding site" evidence="7">
    <location>
        <begin position="242"/>
        <end position="248"/>
    </location>
    <ligand>
        <name>GTP</name>
        <dbReference type="ChEBI" id="CHEBI:37565"/>
    </ligand>
</feature>
<feature type="binding site" evidence="7">
    <location>
        <position position="20"/>
    </location>
    <ligand>
        <name>(6S)-5-formyl-5,6,7,8-tetrahydrofolate</name>
        <dbReference type="ChEBI" id="CHEBI:57457"/>
    </ligand>
</feature>
<dbReference type="GO" id="GO:0003924">
    <property type="term" value="F:GTPase activity"/>
    <property type="evidence" value="ECO:0007669"/>
    <property type="project" value="UniProtKB-UniRule"/>
</dbReference>
<dbReference type="Gene3D" id="1.20.120.430">
    <property type="entry name" value="tRNA modification GTPase MnmE domain 2"/>
    <property type="match status" value="1"/>
</dbReference>
<comment type="subcellular location">
    <subcellularLocation>
        <location evidence="7">Cytoplasm</location>
    </subcellularLocation>
</comment>